<accession>A0A0E9X181</accession>
<evidence type="ECO:0000256" key="1">
    <source>
        <dbReference type="SAM" id="Phobius"/>
    </source>
</evidence>
<reference evidence="2" key="2">
    <citation type="journal article" date="2015" name="Fish Shellfish Immunol.">
        <title>Early steps in the European eel (Anguilla anguilla)-Vibrio vulnificus interaction in the gills: Role of the RtxA13 toxin.</title>
        <authorList>
            <person name="Callol A."/>
            <person name="Pajuelo D."/>
            <person name="Ebbesson L."/>
            <person name="Teles M."/>
            <person name="MacKenzie S."/>
            <person name="Amaro C."/>
        </authorList>
    </citation>
    <scope>NUCLEOTIDE SEQUENCE</scope>
</reference>
<evidence type="ECO:0000313" key="2">
    <source>
        <dbReference type="EMBL" id="JAH96482.1"/>
    </source>
</evidence>
<dbReference type="EMBL" id="GBXM01012095">
    <property type="protein sequence ID" value="JAH96482.1"/>
    <property type="molecule type" value="Transcribed_RNA"/>
</dbReference>
<protein>
    <submittedName>
        <fullName evidence="2">Uncharacterized protein</fullName>
    </submittedName>
</protein>
<keyword evidence="1" id="KW-0812">Transmembrane</keyword>
<keyword evidence="1" id="KW-0472">Membrane</keyword>
<reference evidence="2" key="1">
    <citation type="submission" date="2014-11" db="EMBL/GenBank/DDBJ databases">
        <authorList>
            <person name="Amaro Gonzalez C."/>
        </authorList>
    </citation>
    <scope>NUCLEOTIDE SEQUENCE</scope>
</reference>
<name>A0A0E9X181_ANGAN</name>
<proteinExistence type="predicted"/>
<keyword evidence="1" id="KW-1133">Transmembrane helix</keyword>
<dbReference type="AlphaFoldDB" id="A0A0E9X181"/>
<feature type="transmembrane region" description="Helical" evidence="1">
    <location>
        <begin position="49"/>
        <end position="67"/>
    </location>
</feature>
<sequence>MLKDNWLATSNFYPTISQTRDQMSQTEGSTYTHVRIIIFYSLPQNSLRSLSRILAFLFLCLSIFVYYRNTMFRTLKMRFFS</sequence>
<organism evidence="2">
    <name type="scientific">Anguilla anguilla</name>
    <name type="common">European freshwater eel</name>
    <name type="synonym">Muraena anguilla</name>
    <dbReference type="NCBI Taxonomy" id="7936"/>
    <lineage>
        <taxon>Eukaryota</taxon>
        <taxon>Metazoa</taxon>
        <taxon>Chordata</taxon>
        <taxon>Craniata</taxon>
        <taxon>Vertebrata</taxon>
        <taxon>Euteleostomi</taxon>
        <taxon>Actinopterygii</taxon>
        <taxon>Neopterygii</taxon>
        <taxon>Teleostei</taxon>
        <taxon>Anguilliformes</taxon>
        <taxon>Anguillidae</taxon>
        <taxon>Anguilla</taxon>
    </lineage>
</organism>